<reference evidence="1" key="1">
    <citation type="submission" date="2015-12" db="EMBL/GenBank/DDBJ databases">
        <title>Gene expression during late stages of embryo sac development: a critical building block for successful pollen-pistil interactions.</title>
        <authorList>
            <person name="Liu Y."/>
            <person name="Joly V."/>
            <person name="Sabar M."/>
            <person name="Matton D.P."/>
        </authorList>
    </citation>
    <scope>NUCLEOTIDE SEQUENCE</scope>
</reference>
<dbReference type="EMBL" id="GEDG01034850">
    <property type="protein sequence ID" value="JAP09523.1"/>
    <property type="molecule type" value="Transcribed_RNA"/>
</dbReference>
<dbReference type="AlphaFoldDB" id="A0A0V0GNK5"/>
<sequence>MHCPRSLMWGGSLGNRVHHFPSHKTDLYCRICSVKLNSRRSFLPAIKNPIMTTPCQNQRPSTNRREI</sequence>
<organism evidence="1">
    <name type="scientific">Solanum chacoense</name>
    <name type="common">Chaco potato</name>
    <dbReference type="NCBI Taxonomy" id="4108"/>
    <lineage>
        <taxon>Eukaryota</taxon>
        <taxon>Viridiplantae</taxon>
        <taxon>Streptophyta</taxon>
        <taxon>Embryophyta</taxon>
        <taxon>Tracheophyta</taxon>
        <taxon>Spermatophyta</taxon>
        <taxon>Magnoliopsida</taxon>
        <taxon>eudicotyledons</taxon>
        <taxon>Gunneridae</taxon>
        <taxon>Pentapetalae</taxon>
        <taxon>asterids</taxon>
        <taxon>lamiids</taxon>
        <taxon>Solanales</taxon>
        <taxon>Solanaceae</taxon>
        <taxon>Solanoideae</taxon>
        <taxon>Solaneae</taxon>
        <taxon>Solanum</taxon>
    </lineage>
</organism>
<protein>
    <submittedName>
        <fullName evidence="1">Putative ovule protein</fullName>
    </submittedName>
</protein>
<name>A0A0V0GNK5_SOLCH</name>
<accession>A0A0V0GNK5</accession>
<proteinExistence type="predicted"/>
<evidence type="ECO:0000313" key="1">
    <source>
        <dbReference type="EMBL" id="JAP09523.1"/>
    </source>
</evidence>